<keyword evidence="2" id="KW-0999">Mitochondrion inner membrane</keyword>
<accession>A0ABP0I4U2</accession>
<evidence type="ECO:0000256" key="2">
    <source>
        <dbReference type="RuleBase" id="RU366048"/>
    </source>
</evidence>
<dbReference type="InterPro" id="IPR000163">
    <property type="entry name" value="Prohibitin"/>
</dbReference>
<evidence type="ECO:0000313" key="4">
    <source>
        <dbReference type="Proteomes" id="UP001642484"/>
    </source>
</evidence>
<proteinExistence type="inferred from homology"/>
<comment type="similarity">
    <text evidence="1 2">Belongs to the prohibitin family.</text>
</comment>
<dbReference type="PANTHER" id="PTHR23222">
    <property type="entry name" value="PROHIBITIN"/>
    <property type="match status" value="1"/>
</dbReference>
<keyword evidence="2" id="KW-0472">Membrane</keyword>
<comment type="caution">
    <text evidence="3">The sequence shown here is derived from an EMBL/GenBank/DDBJ whole genome shotgun (WGS) entry which is preliminary data.</text>
</comment>
<dbReference type="PRINTS" id="PR00679">
    <property type="entry name" value="PROHIBITIN"/>
</dbReference>
<dbReference type="Proteomes" id="UP001642484">
    <property type="component" value="Unassembled WGS sequence"/>
</dbReference>
<organism evidence="3 4">
    <name type="scientific">Durusdinium trenchii</name>
    <dbReference type="NCBI Taxonomy" id="1381693"/>
    <lineage>
        <taxon>Eukaryota</taxon>
        <taxon>Sar</taxon>
        <taxon>Alveolata</taxon>
        <taxon>Dinophyceae</taxon>
        <taxon>Suessiales</taxon>
        <taxon>Symbiodiniaceae</taxon>
        <taxon>Durusdinium</taxon>
    </lineage>
</organism>
<sequence>DDIAITHLTYGKDFARAIEEKQVAQQDAERQKFIVEKAEQERQATVIRSEGEAEAAKMISEALKEHGSGLIEVRRIDTAKDIAENLAKSPNVMYLPNGQQMLLNLGSGARPQS</sequence>
<dbReference type="PANTHER" id="PTHR23222:SF0">
    <property type="entry name" value="PROHIBITIN 1"/>
    <property type="match status" value="1"/>
</dbReference>
<protein>
    <recommendedName>
        <fullName evidence="2">Prohibitin</fullName>
    </recommendedName>
</protein>
<gene>
    <name evidence="3" type="ORF">CCMP2556_LOCUS4921</name>
</gene>
<keyword evidence="2" id="KW-0496">Mitochondrion</keyword>
<evidence type="ECO:0000313" key="3">
    <source>
        <dbReference type="EMBL" id="CAK8997603.1"/>
    </source>
</evidence>
<name>A0ABP0I4U2_9DINO</name>
<dbReference type="EMBL" id="CAXAMN010002069">
    <property type="protein sequence ID" value="CAK8997603.1"/>
    <property type="molecule type" value="Genomic_DNA"/>
</dbReference>
<evidence type="ECO:0000256" key="1">
    <source>
        <dbReference type="ARBA" id="ARBA00009658"/>
    </source>
</evidence>
<feature type="non-terminal residue" evidence="3">
    <location>
        <position position="1"/>
    </location>
</feature>
<keyword evidence="4" id="KW-1185">Reference proteome</keyword>
<reference evidence="3 4" key="1">
    <citation type="submission" date="2024-02" db="EMBL/GenBank/DDBJ databases">
        <authorList>
            <person name="Chen Y."/>
            <person name="Shah S."/>
            <person name="Dougan E. K."/>
            <person name="Thang M."/>
            <person name="Chan C."/>
        </authorList>
    </citation>
    <scope>NUCLEOTIDE SEQUENCE [LARGE SCALE GENOMIC DNA]</scope>
</reference>
<comment type="subcellular location">
    <subcellularLocation>
        <location evidence="2">Mitochondrion inner membrane</location>
    </subcellularLocation>
</comment>